<feature type="domain" description="KOW" evidence="1">
    <location>
        <begin position="803"/>
        <end position="830"/>
    </location>
</feature>
<sequence>MGFTQISTRSYVIGDLTADSRPQILQERLKRKSDLETPDDSLPPSFKRRTRARSYAISDLAAQPISAVYYHSTDRASLQLPVADLRTVTQVCRLSRDVAASLYFHSMGLHIEQMWLRVNAQGCLALPLYAHMTFFCIPRVLRCDFLGIGDHNLTALKVFLEALRGTLSGIQWATLLTNVHLPLLHMFSIDVECPPAALGDFLAWHLNIGQVWIMPGHTPSLITNDSSHQRHFEEDSTPFNPNYLSVILGITQHSIGIQESQLSFYGTAHSAEHFEVLDNECRMVPAKNLAISTHCRDDIFKIKLDYDLRMKLSLMLKRASMSGIDLDKLRKRTKMYLDLNAESSDEHDDMHDDQDDMEDESFLISDHDDDDLVLPTPLQDEAAWNIFEEYLTTDMTFPQMEAKLTSHLGDCLRKSSHRQGSAHVIARKSYGALDYPYDRLGVEFSDDPKSYAHWESVLDDITEADSLDEKRESAGVVPTSALPTWLITVPSIPGWYRPTCGHYWSDVGYGHSYDPESNTITLLVPSRSLHVPKSDIRQDPCMPCLFNSPGGEIIYKDGGHTYIHGLLSLKLTRTAVVEIAIPTPQDILIHKESGCNPALVQSTWHAYAAQHWMQDDLVRITAGELRNCLGKIICVDMATHSASIYMEESLHVGKVSSTPLMFPIANLERKFHVGDNVRVLTDSIEALNLKEKTGIVVEVGIEDNSVVFTVRTYCLATYINESSNLSPGDASVYHHDNPMKGDYVIVVDGVYHLQFGEITEVDLVTQSLAFLSSELGMLLVPIRETAFNPNPTALRYTNERGYDVVAGDTVRVVRGERLHLSGTVLHVNFEKKDINHPSHALHKVHYIHHWRFFNVQEGFSIENMLSGILLSGVRLPLNLHINFNNLVRASFIRAPHVEPPRTPRPSHPPVVSCSDQPADPVIGSSWDAPAESVLHHLSTPPDCWTIDEEDLTEPRTIPPSGGLSTSPGMITAASLAAALHDPRIVKLFFDWHMKFRIVKTHTAVWYSSYLDHLIDTLVPNPFVPPQGPVKEGEIAVRYSSRTSNKGMKVDTIPVEVLVPEPPMGPNKTFTLIRGDHAGTIFTMRSAPKKSTEIITTEGKRFTRADTCIVIKRDV</sequence>
<reference evidence="2" key="1">
    <citation type="journal article" date="2020" name="New Phytol.">
        <title>Comparative genomics reveals dynamic genome evolution in host specialist ectomycorrhizal fungi.</title>
        <authorList>
            <person name="Lofgren L.A."/>
            <person name="Nguyen N.H."/>
            <person name="Vilgalys R."/>
            <person name="Ruytinx J."/>
            <person name="Liao H.L."/>
            <person name="Branco S."/>
            <person name="Kuo A."/>
            <person name="LaButti K."/>
            <person name="Lipzen A."/>
            <person name="Andreopoulos W."/>
            <person name="Pangilinan J."/>
            <person name="Riley R."/>
            <person name="Hundley H."/>
            <person name="Na H."/>
            <person name="Barry K."/>
            <person name="Grigoriev I.V."/>
            <person name="Stajich J.E."/>
            <person name="Kennedy P.G."/>
        </authorList>
    </citation>
    <scope>NUCLEOTIDE SEQUENCE</scope>
    <source>
        <strain evidence="2">FC423</strain>
    </source>
</reference>
<evidence type="ECO:0000313" key="2">
    <source>
        <dbReference type="EMBL" id="KAG2108738.1"/>
    </source>
</evidence>
<accession>A0A9P7JTZ6</accession>
<feature type="domain" description="KOW" evidence="1">
    <location>
        <begin position="737"/>
        <end position="764"/>
    </location>
</feature>
<name>A0A9P7JTZ6_9AGAM</name>
<feature type="domain" description="KOW" evidence="1">
    <location>
        <begin position="670"/>
        <end position="702"/>
    </location>
</feature>
<evidence type="ECO:0000259" key="1">
    <source>
        <dbReference type="SMART" id="SM00739"/>
    </source>
</evidence>
<dbReference type="Proteomes" id="UP000823399">
    <property type="component" value="Unassembled WGS sequence"/>
</dbReference>
<feature type="domain" description="KOW" evidence="1">
    <location>
        <begin position="611"/>
        <end position="638"/>
    </location>
</feature>
<dbReference type="EMBL" id="JABBWM010000026">
    <property type="protein sequence ID" value="KAG2108738.1"/>
    <property type="molecule type" value="Genomic_DNA"/>
</dbReference>
<dbReference type="InterPro" id="IPR005824">
    <property type="entry name" value="KOW"/>
</dbReference>
<gene>
    <name evidence="2" type="ORF">F5147DRAFT_652726</name>
</gene>
<dbReference type="OrthoDB" id="2686102at2759"/>
<comment type="caution">
    <text evidence="2">The sequence shown here is derived from an EMBL/GenBank/DDBJ whole genome shotgun (WGS) entry which is preliminary data.</text>
</comment>
<dbReference type="SMART" id="SM00739">
    <property type="entry name" value="KOW"/>
    <property type="match status" value="4"/>
</dbReference>
<protein>
    <recommendedName>
        <fullName evidence="1">KOW domain-containing protein</fullName>
    </recommendedName>
</protein>
<dbReference type="GeneID" id="64695922"/>
<dbReference type="AlphaFoldDB" id="A0A9P7JTZ6"/>
<organism evidence="2 3">
    <name type="scientific">Suillus discolor</name>
    <dbReference type="NCBI Taxonomy" id="1912936"/>
    <lineage>
        <taxon>Eukaryota</taxon>
        <taxon>Fungi</taxon>
        <taxon>Dikarya</taxon>
        <taxon>Basidiomycota</taxon>
        <taxon>Agaricomycotina</taxon>
        <taxon>Agaricomycetes</taxon>
        <taxon>Agaricomycetidae</taxon>
        <taxon>Boletales</taxon>
        <taxon>Suillineae</taxon>
        <taxon>Suillaceae</taxon>
        <taxon>Suillus</taxon>
    </lineage>
</organism>
<proteinExistence type="predicted"/>
<dbReference type="RefSeq" id="XP_041293108.1">
    <property type="nucleotide sequence ID" value="XM_041433663.1"/>
</dbReference>
<keyword evidence="3" id="KW-1185">Reference proteome</keyword>
<evidence type="ECO:0000313" key="3">
    <source>
        <dbReference type="Proteomes" id="UP000823399"/>
    </source>
</evidence>